<dbReference type="InterPro" id="IPR038050">
    <property type="entry name" value="Neuro_actylchol_rec"/>
</dbReference>
<evidence type="ECO:0000256" key="4">
    <source>
        <dbReference type="ARBA" id="ARBA00023136"/>
    </source>
</evidence>
<dbReference type="SUPFAM" id="SSF90112">
    <property type="entry name" value="Neurotransmitter-gated ion-channel transmembrane pore"/>
    <property type="match status" value="1"/>
</dbReference>
<evidence type="ECO:0000256" key="5">
    <source>
        <dbReference type="SAM" id="Phobius"/>
    </source>
</evidence>
<dbReference type="InterPro" id="IPR036734">
    <property type="entry name" value="Neur_chan_lig-bd_sf"/>
</dbReference>
<feature type="transmembrane region" description="Helical" evidence="5">
    <location>
        <begin position="359"/>
        <end position="383"/>
    </location>
</feature>
<dbReference type="PANTHER" id="PTHR18945">
    <property type="entry name" value="NEUROTRANSMITTER GATED ION CHANNEL"/>
    <property type="match status" value="1"/>
</dbReference>
<gene>
    <name evidence="8" type="primary">nAChR beta 2</name>
</gene>
<keyword evidence="6" id="KW-0732">Signal</keyword>
<organism evidence="8">
    <name type="scientific">Chilo suppressalis</name>
    <name type="common">Asiatic rice borer moth</name>
    <dbReference type="NCBI Taxonomy" id="168631"/>
    <lineage>
        <taxon>Eukaryota</taxon>
        <taxon>Metazoa</taxon>
        <taxon>Ecdysozoa</taxon>
        <taxon>Arthropoda</taxon>
        <taxon>Hexapoda</taxon>
        <taxon>Insecta</taxon>
        <taxon>Pterygota</taxon>
        <taxon>Neoptera</taxon>
        <taxon>Endopterygota</taxon>
        <taxon>Lepidoptera</taxon>
        <taxon>Glossata</taxon>
        <taxon>Ditrysia</taxon>
        <taxon>Pyraloidea</taxon>
        <taxon>Crambidae</taxon>
        <taxon>Crambinae</taxon>
        <taxon>Chilo</taxon>
    </lineage>
</organism>
<keyword evidence="2 5" id="KW-0812">Transmembrane</keyword>
<feature type="domain" description="Neurotransmitter-gated ion-channel ligand-binding" evidence="7">
    <location>
        <begin position="31"/>
        <end position="185"/>
    </location>
</feature>
<feature type="transmembrane region" description="Helical" evidence="5">
    <location>
        <begin position="318"/>
        <end position="339"/>
    </location>
</feature>
<dbReference type="GO" id="GO:0004888">
    <property type="term" value="F:transmembrane signaling receptor activity"/>
    <property type="evidence" value="ECO:0007669"/>
    <property type="project" value="InterPro"/>
</dbReference>
<dbReference type="InterPro" id="IPR006202">
    <property type="entry name" value="Neur_chan_lig-bd"/>
</dbReference>
<evidence type="ECO:0000256" key="1">
    <source>
        <dbReference type="ARBA" id="ARBA00004141"/>
    </source>
</evidence>
<dbReference type="GO" id="GO:0005230">
    <property type="term" value="F:extracellular ligand-gated monoatomic ion channel activity"/>
    <property type="evidence" value="ECO:0007669"/>
    <property type="project" value="InterPro"/>
</dbReference>
<protein>
    <submittedName>
        <fullName evidence="8">Nicotinic acetylcholine receptor beta 2 subunit</fullName>
    </submittedName>
</protein>
<dbReference type="EMBL" id="KP711053">
    <property type="protein sequence ID" value="AKQ12749.1"/>
    <property type="molecule type" value="mRNA"/>
</dbReference>
<dbReference type="GO" id="GO:0016020">
    <property type="term" value="C:membrane"/>
    <property type="evidence" value="ECO:0007669"/>
    <property type="project" value="UniProtKB-SubCell"/>
</dbReference>
<reference evidence="8" key="1">
    <citation type="submission" date="2015-01" db="EMBL/GenBank/DDBJ databases">
        <title>Molecular characterization and expression profiles of nicotinic acetylcholine receptor genes in rice striped stem borer, Chilo suppressalis.</title>
        <authorList>
            <person name="Xu G."/>
            <person name="Huang J."/>
            <person name="Ye G."/>
        </authorList>
    </citation>
    <scope>NUCLEOTIDE SEQUENCE</scope>
</reference>
<evidence type="ECO:0000313" key="8">
    <source>
        <dbReference type="EMBL" id="AKQ12749.1"/>
    </source>
</evidence>
<evidence type="ECO:0000256" key="2">
    <source>
        <dbReference type="ARBA" id="ARBA00022692"/>
    </source>
</evidence>
<dbReference type="Gene3D" id="2.70.170.10">
    <property type="entry name" value="Neurotransmitter-gated ion-channel ligand-binding domain"/>
    <property type="match status" value="1"/>
</dbReference>
<keyword evidence="3 5" id="KW-1133">Transmembrane helix</keyword>
<accession>A0A0H4U7U3</accession>
<dbReference type="InterPro" id="IPR006201">
    <property type="entry name" value="Neur_channel"/>
</dbReference>
<sequence length="387" mass="45403">MLVCPLILSFIHFAHSSCVIDNTSDDRRWLKKLHKHLKNDYNNIMQPNRARTKVNFGFFLRYYNFDDESHTFTVNGWLHLTWSDDRLTWNPEDFNGINKTNYWSYVFWAPILELNNRIENEIYETFYGMCSLESTGSVTCNPRVNEEVRCVSSVQNWPYDTKKCKLDYGISSLQNNVGLMLFLKPILAHTTKTEWILSQHSVIRNVSKKIQIRFLFNLKRNSSVLEVFVVFPSIILMLLTLATILLEASFKRFLLTSFFMVSHFSFLSEINNDLPKYGDDVPTILLFYRSSLILNSILVVISIILIRLKERKAAPPVWVCFVNNLIFNTFLGCLVWRRWQDSQDMITKGSDNIEAWRKIANIFSISCFIVYVILYTVLTIVYIPRNI</sequence>
<dbReference type="SUPFAM" id="SSF63712">
    <property type="entry name" value="Nicotinic receptor ligand binding domain-like"/>
    <property type="match status" value="1"/>
</dbReference>
<dbReference type="CDD" id="cd18989">
    <property type="entry name" value="LGIC_ECD_cation"/>
    <property type="match status" value="1"/>
</dbReference>
<proteinExistence type="evidence at transcript level"/>
<dbReference type="OrthoDB" id="5975154at2759"/>
<dbReference type="AlphaFoldDB" id="A0A0H4U7U3"/>
<feature type="transmembrane region" description="Helical" evidence="5">
    <location>
        <begin position="227"/>
        <end position="246"/>
    </location>
</feature>
<dbReference type="Pfam" id="PF02931">
    <property type="entry name" value="Neur_chan_LBD"/>
    <property type="match status" value="1"/>
</dbReference>
<dbReference type="Gene3D" id="1.20.58.390">
    <property type="entry name" value="Neurotransmitter-gated ion-channel transmembrane domain"/>
    <property type="match status" value="1"/>
</dbReference>
<comment type="subcellular location">
    <subcellularLocation>
        <location evidence="1">Membrane</location>
        <topology evidence="1">Multi-pass membrane protein</topology>
    </subcellularLocation>
</comment>
<keyword evidence="4 5" id="KW-0472">Membrane</keyword>
<feature type="chain" id="PRO_5005210130" evidence="6">
    <location>
        <begin position="17"/>
        <end position="387"/>
    </location>
</feature>
<feature type="transmembrane region" description="Helical" evidence="5">
    <location>
        <begin position="253"/>
        <end position="271"/>
    </location>
</feature>
<keyword evidence="8" id="KW-0675">Receptor</keyword>
<feature type="signal peptide" evidence="6">
    <location>
        <begin position="1"/>
        <end position="16"/>
    </location>
</feature>
<evidence type="ECO:0000256" key="6">
    <source>
        <dbReference type="SAM" id="SignalP"/>
    </source>
</evidence>
<evidence type="ECO:0000259" key="7">
    <source>
        <dbReference type="Pfam" id="PF02931"/>
    </source>
</evidence>
<name>A0A0H4U7U3_CHISP</name>
<feature type="transmembrane region" description="Helical" evidence="5">
    <location>
        <begin position="283"/>
        <end position="306"/>
    </location>
</feature>
<dbReference type="InterPro" id="IPR036719">
    <property type="entry name" value="Neuro-gated_channel_TM_sf"/>
</dbReference>
<evidence type="ECO:0000256" key="3">
    <source>
        <dbReference type="ARBA" id="ARBA00022989"/>
    </source>
</evidence>